<accession>A0A5D4RYI3</accession>
<name>A0A5D4RYI3_9BACI</name>
<proteinExistence type="predicted"/>
<dbReference type="RefSeq" id="WP_148984431.1">
    <property type="nucleotide sequence ID" value="NZ_JBNILK010000001.1"/>
</dbReference>
<gene>
    <name evidence="1" type="ORF">FZC83_02145</name>
</gene>
<dbReference type="EMBL" id="VTEQ01000001">
    <property type="protein sequence ID" value="TYS56397.1"/>
    <property type="molecule type" value="Genomic_DNA"/>
</dbReference>
<evidence type="ECO:0000313" key="1">
    <source>
        <dbReference type="EMBL" id="TYS56397.1"/>
    </source>
</evidence>
<sequence length="135" mass="16056">MDNKMKDRLMGIDNDIGKNVRQDILKDFEGRQKELIKRKKRIVPNNEEIRERYILDINNINNQEFLPLLHMSLYGERLAANIIYKKFTKECLMSMDDQSFEKLMKMSTFIQTLLNLNKSTSEIYNFSKEKLSNKG</sequence>
<dbReference type="AlphaFoldDB" id="A0A5D4RYI3"/>
<reference evidence="1 2" key="1">
    <citation type="submission" date="2019-08" db="EMBL/GenBank/DDBJ databases">
        <title>Bacillus genomes from the desert of Cuatro Cienegas, Coahuila.</title>
        <authorList>
            <person name="Olmedo-Alvarez G."/>
        </authorList>
    </citation>
    <scope>NUCLEOTIDE SEQUENCE [LARGE SCALE GENOMIC DNA]</scope>
    <source>
        <strain evidence="1 2">CH108_3D</strain>
    </source>
</reference>
<protein>
    <submittedName>
        <fullName evidence="1">Uncharacterized protein</fullName>
    </submittedName>
</protein>
<organism evidence="1 2">
    <name type="scientific">Rossellomorea marisflavi</name>
    <dbReference type="NCBI Taxonomy" id="189381"/>
    <lineage>
        <taxon>Bacteria</taxon>
        <taxon>Bacillati</taxon>
        <taxon>Bacillota</taxon>
        <taxon>Bacilli</taxon>
        <taxon>Bacillales</taxon>
        <taxon>Bacillaceae</taxon>
        <taxon>Rossellomorea</taxon>
    </lineage>
</organism>
<comment type="caution">
    <text evidence="1">The sequence shown here is derived from an EMBL/GenBank/DDBJ whole genome shotgun (WGS) entry which is preliminary data.</text>
</comment>
<dbReference type="Proteomes" id="UP000322997">
    <property type="component" value="Unassembled WGS sequence"/>
</dbReference>
<evidence type="ECO:0000313" key="2">
    <source>
        <dbReference type="Proteomes" id="UP000322997"/>
    </source>
</evidence>